<dbReference type="GO" id="GO:0005829">
    <property type="term" value="C:cytosol"/>
    <property type="evidence" value="ECO:0007669"/>
    <property type="project" value="TreeGrafter"/>
</dbReference>
<keyword evidence="1" id="KW-0328">Glycosyltransferase</keyword>
<evidence type="ECO:0000313" key="4">
    <source>
        <dbReference type="Proteomes" id="UP000003688"/>
    </source>
</evidence>
<reference evidence="3 4" key="1">
    <citation type="journal article" date="2011" name="J. Bacteriol.">
        <title>Genome sequence of 'Pedosphaera parvula' Ellin514, an aerobic Verrucomicrobial isolate from pasture soil.</title>
        <authorList>
            <person name="Kant R."/>
            <person name="van Passel M.W."/>
            <person name="Sangwan P."/>
            <person name="Palva A."/>
            <person name="Lucas S."/>
            <person name="Copeland A."/>
            <person name="Lapidus A."/>
            <person name="Glavina Del Rio T."/>
            <person name="Dalin E."/>
            <person name="Tice H."/>
            <person name="Bruce D."/>
            <person name="Goodwin L."/>
            <person name="Pitluck S."/>
            <person name="Chertkov O."/>
            <person name="Larimer F.W."/>
            <person name="Land M.L."/>
            <person name="Hauser L."/>
            <person name="Brettin T.S."/>
            <person name="Detter J.C."/>
            <person name="Han S."/>
            <person name="de Vos W.M."/>
            <person name="Janssen P.H."/>
            <person name="Smidt H."/>
        </authorList>
    </citation>
    <scope>NUCLEOTIDE SEQUENCE [LARGE SCALE GENOMIC DNA]</scope>
    <source>
        <strain evidence="3 4">Ellin514</strain>
    </source>
</reference>
<dbReference type="Proteomes" id="UP000003688">
    <property type="component" value="Unassembled WGS sequence"/>
</dbReference>
<dbReference type="Gene3D" id="3.40.50.2000">
    <property type="entry name" value="Glycogen Phosphorylase B"/>
    <property type="match status" value="2"/>
</dbReference>
<evidence type="ECO:0000313" key="3">
    <source>
        <dbReference type="EMBL" id="EEF58245.1"/>
    </source>
</evidence>
<comment type="caution">
    <text evidence="3">The sequence shown here is derived from an EMBL/GenBank/DDBJ whole genome shotgun (WGS) entry which is preliminary data.</text>
</comment>
<dbReference type="GO" id="GO:0008713">
    <property type="term" value="F:ADP-heptose-lipopolysaccharide heptosyltransferase activity"/>
    <property type="evidence" value="ECO:0007669"/>
    <property type="project" value="TreeGrafter"/>
</dbReference>
<keyword evidence="2 3" id="KW-0808">Transferase</keyword>
<dbReference type="PANTHER" id="PTHR30160:SF1">
    <property type="entry name" value="LIPOPOLYSACCHARIDE 1,2-N-ACETYLGLUCOSAMINETRANSFERASE-RELATED"/>
    <property type="match status" value="1"/>
</dbReference>
<keyword evidence="4" id="KW-1185">Reference proteome</keyword>
<organism evidence="3 4">
    <name type="scientific">Pedosphaera parvula (strain Ellin514)</name>
    <dbReference type="NCBI Taxonomy" id="320771"/>
    <lineage>
        <taxon>Bacteria</taxon>
        <taxon>Pseudomonadati</taxon>
        <taxon>Verrucomicrobiota</taxon>
        <taxon>Pedosphaerae</taxon>
        <taxon>Pedosphaerales</taxon>
        <taxon>Pedosphaeraceae</taxon>
        <taxon>Pedosphaera</taxon>
    </lineage>
</organism>
<name>B9XPL7_PEDPL</name>
<dbReference type="OrthoDB" id="9797795at2"/>
<dbReference type="GO" id="GO:0009244">
    <property type="term" value="P:lipopolysaccharide core region biosynthetic process"/>
    <property type="evidence" value="ECO:0007669"/>
    <property type="project" value="TreeGrafter"/>
</dbReference>
<dbReference type="STRING" id="320771.Cflav_PD1445"/>
<protein>
    <submittedName>
        <fullName evidence="3">Glycosyl transferase family 9</fullName>
    </submittedName>
</protein>
<proteinExistence type="predicted"/>
<dbReference type="Pfam" id="PF01075">
    <property type="entry name" value="Glyco_transf_9"/>
    <property type="match status" value="1"/>
</dbReference>
<sequence>MKPANFPKNPSFLIVSLRFIGDVLLSTPLAVSIKTHLPDATVDYVVFKGTEGVLAKNPYVRQVHTIEPGTSGWRTALRILRRYDYSIAGNPSDRSTSFTLFGGRHSVGFYIYKRQDWWKKLFLTQCNPLALEHTVPLMLSQLDSLKIPRISRVVMGHDEADANFVREQLGEEDYILLHPFTRQAYKYWPARHWAQLADLIQRQTSLRAIFTRSGFAADEKQFQDIEAAAGRKLMSFPKSFTLTQLAAAIHGCRTYVGVDTVATHMAAALEVPVVALYGPTMPDRWGPWPNGYATNAPYAPSGRIQKKQNITVLQQSWPCVACNKEQCLLSKSTRMECLESLSPETVLESIRIDTPLAV</sequence>
<accession>B9XPL7</accession>
<dbReference type="AlphaFoldDB" id="B9XPL7"/>
<dbReference type="InterPro" id="IPR002201">
    <property type="entry name" value="Glyco_trans_9"/>
</dbReference>
<dbReference type="PANTHER" id="PTHR30160">
    <property type="entry name" value="TETRAACYLDISACCHARIDE 4'-KINASE-RELATED"/>
    <property type="match status" value="1"/>
</dbReference>
<evidence type="ECO:0000256" key="1">
    <source>
        <dbReference type="ARBA" id="ARBA00022676"/>
    </source>
</evidence>
<dbReference type="InterPro" id="IPR051199">
    <property type="entry name" value="LPS_LOS_Heptosyltrfase"/>
</dbReference>
<dbReference type="EMBL" id="ABOX02000047">
    <property type="protein sequence ID" value="EEF58245.1"/>
    <property type="molecule type" value="Genomic_DNA"/>
</dbReference>
<dbReference type="SUPFAM" id="SSF53756">
    <property type="entry name" value="UDP-Glycosyltransferase/glycogen phosphorylase"/>
    <property type="match status" value="1"/>
</dbReference>
<gene>
    <name evidence="3" type="ORF">Cflav_PD1445</name>
</gene>
<evidence type="ECO:0000256" key="2">
    <source>
        <dbReference type="ARBA" id="ARBA00022679"/>
    </source>
</evidence>
<dbReference type="CDD" id="cd03789">
    <property type="entry name" value="GT9_LPS_heptosyltransferase"/>
    <property type="match status" value="1"/>
</dbReference>
<dbReference type="RefSeq" id="WP_007417753.1">
    <property type="nucleotide sequence ID" value="NZ_ABOX02000047.1"/>
</dbReference>